<name>A0A6J7ZVK9_MYTCO</name>
<evidence type="ECO:0000313" key="3">
    <source>
        <dbReference type="EMBL" id="CAC5356012.1"/>
    </source>
</evidence>
<feature type="transmembrane region" description="Helical" evidence="2">
    <location>
        <begin position="47"/>
        <end position="70"/>
    </location>
</feature>
<evidence type="ECO:0000313" key="4">
    <source>
        <dbReference type="Proteomes" id="UP000507470"/>
    </source>
</evidence>
<sequence length="192" mass="22153">MKLLYPQTVEIAGNNRLSMDVNVMPVDDFNPPDICGDERCRDYFMEFVYCFIIPGGIMLLLTMIITVSILCTCCKRKEKPVEEYEMECYNTIRRASQSLRDLSHKRDTLLEPRSGSLSLPRNGSSGRARRTCYSAPNTLQRDRRRHQREETHSLSPPSYQNPPAYSYVSDFSGSGSYELNQQSIPTHYKYDL</sequence>
<keyword evidence="2" id="KW-0812">Transmembrane</keyword>
<dbReference type="AlphaFoldDB" id="A0A6J7ZVK9"/>
<dbReference type="Proteomes" id="UP000507470">
    <property type="component" value="Unassembled WGS sequence"/>
</dbReference>
<dbReference type="OrthoDB" id="10019906at2759"/>
<proteinExistence type="predicted"/>
<gene>
    <name evidence="3" type="ORF">MCOR_400</name>
</gene>
<evidence type="ECO:0000256" key="1">
    <source>
        <dbReference type="SAM" id="MobiDB-lite"/>
    </source>
</evidence>
<feature type="region of interest" description="Disordered" evidence="1">
    <location>
        <begin position="110"/>
        <end position="165"/>
    </location>
</feature>
<keyword evidence="4" id="KW-1185">Reference proteome</keyword>
<evidence type="ECO:0000256" key="2">
    <source>
        <dbReference type="SAM" id="Phobius"/>
    </source>
</evidence>
<keyword evidence="2" id="KW-1133">Transmembrane helix</keyword>
<accession>A0A6J7ZVK9</accession>
<keyword evidence="2" id="KW-0472">Membrane</keyword>
<dbReference type="EMBL" id="CACVKT020000105">
    <property type="protein sequence ID" value="CAC5356012.1"/>
    <property type="molecule type" value="Genomic_DNA"/>
</dbReference>
<organism evidence="3 4">
    <name type="scientific">Mytilus coruscus</name>
    <name type="common">Sea mussel</name>
    <dbReference type="NCBI Taxonomy" id="42192"/>
    <lineage>
        <taxon>Eukaryota</taxon>
        <taxon>Metazoa</taxon>
        <taxon>Spiralia</taxon>
        <taxon>Lophotrochozoa</taxon>
        <taxon>Mollusca</taxon>
        <taxon>Bivalvia</taxon>
        <taxon>Autobranchia</taxon>
        <taxon>Pteriomorphia</taxon>
        <taxon>Mytilida</taxon>
        <taxon>Mytiloidea</taxon>
        <taxon>Mytilidae</taxon>
        <taxon>Mytilinae</taxon>
        <taxon>Mytilus</taxon>
    </lineage>
</organism>
<feature type="compositionally biased region" description="Polar residues" evidence="1">
    <location>
        <begin position="115"/>
        <end position="125"/>
    </location>
</feature>
<protein>
    <submittedName>
        <fullName evidence="3">Uncharacterized protein</fullName>
    </submittedName>
</protein>
<reference evidence="3 4" key="1">
    <citation type="submission" date="2020-06" db="EMBL/GenBank/DDBJ databases">
        <authorList>
            <person name="Li R."/>
            <person name="Bekaert M."/>
        </authorList>
    </citation>
    <scope>NUCLEOTIDE SEQUENCE [LARGE SCALE GENOMIC DNA]</scope>
    <source>
        <strain evidence="4">wild</strain>
    </source>
</reference>
<feature type="compositionally biased region" description="Polar residues" evidence="1">
    <location>
        <begin position="153"/>
        <end position="165"/>
    </location>
</feature>